<organism evidence="1 2">
    <name type="scientific">Vibrio parahaemolyticus</name>
    <dbReference type="NCBI Taxonomy" id="670"/>
    <lineage>
        <taxon>Bacteria</taxon>
        <taxon>Pseudomonadati</taxon>
        <taxon>Pseudomonadota</taxon>
        <taxon>Gammaproteobacteria</taxon>
        <taxon>Vibrionales</taxon>
        <taxon>Vibrionaceae</taxon>
        <taxon>Vibrio</taxon>
    </lineage>
</organism>
<dbReference type="EMBL" id="CP034298">
    <property type="protein sequence ID" value="QHH09443.1"/>
    <property type="molecule type" value="Genomic_DNA"/>
</dbReference>
<dbReference type="AlphaFoldDB" id="A0AAX1FPT9"/>
<proteinExistence type="predicted"/>
<name>A0AAX1FPT9_VIBPH</name>
<evidence type="ECO:0000313" key="2">
    <source>
        <dbReference type="Proteomes" id="UP000464718"/>
    </source>
</evidence>
<dbReference type="Proteomes" id="UP000464718">
    <property type="component" value="Chromosome i"/>
</dbReference>
<gene>
    <name evidence="1" type="ORF">EHC69_08655</name>
</gene>
<accession>A0AAX1FPT9</accession>
<dbReference type="RefSeq" id="WP_065870680.1">
    <property type="nucleotide sequence ID" value="NZ_CP010883.1"/>
</dbReference>
<evidence type="ECO:0000313" key="1">
    <source>
        <dbReference type="EMBL" id="QHH09443.1"/>
    </source>
</evidence>
<sequence length="202" mass="23096">MSKYGLVTFDLSFNGETNLSAIEDEMVKLFGEVGAAYKKKKNHSLTVIQGALKDAHQVIYRECLVRAPTIRADVLANESVEMRDVHLGDPKYMVERSAHGKKWLKDGIVARRIVTFKYPVSRYAAAVEYGRQEFMQVVKKAPYGITKGETDFWLRKVGAMEAQPFLIPSQRDKADQALNIFASSLSNRWLKVLRRLERKNKR</sequence>
<reference evidence="1 2" key="1">
    <citation type="submission" date="2018-12" db="EMBL/GenBank/DDBJ databases">
        <title>Genomic insights into the evolutionary origins and pathogenicity of five Vibrio parahaemolyticus strains isolated from the shrimp with acute hepatopancreatic necrosis disease (AHPND).</title>
        <authorList>
            <person name="Yang Q."/>
            <person name="Dong X."/>
            <person name="Xie G."/>
            <person name="Fu S."/>
            <person name="Zou P."/>
            <person name="Sun J."/>
            <person name="Wang Y."/>
            <person name="Huang J."/>
        </authorList>
    </citation>
    <scope>NUCLEOTIDE SEQUENCE [LARGE SCALE GENOMIC DNA]</scope>
    <source>
        <strain evidence="1 2">20160303005-1</strain>
    </source>
</reference>
<protein>
    <submittedName>
        <fullName evidence="1">Uncharacterized protein</fullName>
    </submittedName>
</protein>